<accession>A0A1F7YI15</accession>
<evidence type="ECO:0000313" key="2">
    <source>
        <dbReference type="Proteomes" id="UP000179221"/>
    </source>
</evidence>
<proteinExistence type="predicted"/>
<dbReference type="Proteomes" id="UP000179221">
    <property type="component" value="Unassembled WGS sequence"/>
</dbReference>
<name>A0A1F7YI15_9BACT</name>
<protein>
    <submittedName>
        <fullName evidence="1">Uncharacterized protein</fullName>
    </submittedName>
</protein>
<dbReference type="SUPFAM" id="SSF109604">
    <property type="entry name" value="HD-domain/PDEase-like"/>
    <property type="match status" value="1"/>
</dbReference>
<dbReference type="EMBL" id="MGGL01000015">
    <property type="protein sequence ID" value="OGM26228.1"/>
    <property type="molecule type" value="Genomic_DNA"/>
</dbReference>
<organism evidence="1 2">
    <name type="scientific">Candidatus Woesebacteria bacterium RIFCSPHIGHO2_01_FULL_40_22</name>
    <dbReference type="NCBI Taxonomy" id="1802499"/>
    <lineage>
        <taxon>Bacteria</taxon>
        <taxon>Candidatus Woeseibacteriota</taxon>
    </lineage>
</organism>
<evidence type="ECO:0000313" key="1">
    <source>
        <dbReference type="EMBL" id="OGM26228.1"/>
    </source>
</evidence>
<gene>
    <name evidence="1" type="ORF">A2628_02715</name>
</gene>
<reference evidence="1 2" key="1">
    <citation type="journal article" date="2016" name="Nat. Commun.">
        <title>Thousands of microbial genomes shed light on interconnected biogeochemical processes in an aquifer system.</title>
        <authorList>
            <person name="Anantharaman K."/>
            <person name="Brown C.T."/>
            <person name="Hug L.A."/>
            <person name="Sharon I."/>
            <person name="Castelle C.J."/>
            <person name="Probst A.J."/>
            <person name="Thomas B.C."/>
            <person name="Singh A."/>
            <person name="Wilkins M.J."/>
            <person name="Karaoz U."/>
            <person name="Brodie E.L."/>
            <person name="Williams K.H."/>
            <person name="Hubbard S.S."/>
            <person name="Banfield J.F."/>
        </authorList>
    </citation>
    <scope>NUCLEOTIDE SEQUENCE [LARGE SCALE GENOMIC DNA]</scope>
</reference>
<dbReference type="AlphaFoldDB" id="A0A1F7YI15"/>
<sequence length="108" mass="12609">MLTIKDFPKDKIKEVKRLIESINREPKTDDEVLLTTADEMAALSPLGLVRLMMISGNRGIKVENALEWELNYIDKRFNRLRLKSAKEIVKKDYEEKRKLLLSCLALYV</sequence>
<comment type="caution">
    <text evidence="1">The sequence shown here is derived from an EMBL/GenBank/DDBJ whole genome shotgun (WGS) entry which is preliminary data.</text>
</comment>